<name>A2F949_TRIV3</name>
<dbReference type="Pfam" id="PF13306">
    <property type="entry name" value="LRR_5"/>
    <property type="match status" value="2"/>
</dbReference>
<dbReference type="Proteomes" id="UP000001542">
    <property type="component" value="Unassembled WGS sequence"/>
</dbReference>
<dbReference type="InParanoid" id="A2F949"/>
<dbReference type="SUPFAM" id="SSF52058">
    <property type="entry name" value="L domain-like"/>
    <property type="match status" value="1"/>
</dbReference>
<dbReference type="InterPro" id="IPR032675">
    <property type="entry name" value="LRR_dom_sf"/>
</dbReference>
<gene>
    <name evidence="1" type="ORF">TVAG_429310</name>
</gene>
<keyword evidence="2" id="KW-1185">Reference proteome</keyword>
<evidence type="ECO:0000313" key="2">
    <source>
        <dbReference type="Proteomes" id="UP000001542"/>
    </source>
</evidence>
<protein>
    <recommendedName>
        <fullName evidence="3">Surface antigen BspA-like</fullName>
    </recommendedName>
</protein>
<accession>A2F949</accession>
<organism evidence="1 2">
    <name type="scientific">Trichomonas vaginalis (strain ATCC PRA-98 / G3)</name>
    <dbReference type="NCBI Taxonomy" id="412133"/>
    <lineage>
        <taxon>Eukaryota</taxon>
        <taxon>Metamonada</taxon>
        <taxon>Parabasalia</taxon>
        <taxon>Trichomonadida</taxon>
        <taxon>Trichomonadidae</taxon>
        <taxon>Trichomonas</taxon>
    </lineage>
</organism>
<reference evidence="1" key="2">
    <citation type="journal article" date="2007" name="Science">
        <title>Draft genome sequence of the sexually transmitted pathogen Trichomonas vaginalis.</title>
        <authorList>
            <person name="Carlton J.M."/>
            <person name="Hirt R.P."/>
            <person name="Silva J.C."/>
            <person name="Delcher A.L."/>
            <person name="Schatz M."/>
            <person name="Zhao Q."/>
            <person name="Wortman J.R."/>
            <person name="Bidwell S.L."/>
            <person name="Alsmark U.C.M."/>
            <person name="Besteiro S."/>
            <person name="Sicheritz-Ponten T."/>
            <person name="Noel C.J."/>
            <person name="Dacks J.B."/>
            <person name="Foster P.G."/>
            <person name="Simillion C."/>
            <person name="Van de Peer Y."/>
            <person name="Miranda-Saavedra D."/>
            <person name="Barton G.J."/>
            <person name="Westrop G.D."/>
            <person name="Mueller S."/>
            <person name="Dessi D."/>
            <person name="Fiori P.L."/>
            <person name="Ren Q."/>
            <person name="Paulsen I."/>
            <person name="Zhang H."/>
            <person name="Bastida-Corcuera F.D."/>
            <person name="Simoes-Barbosa A."/>
            <person name="Brown M.T."/>
            <person name="Hayes R.D."/>
            <person name="Mukherjee M."/>
            <person name="Okumura C.Y."/>
            <person name="Schneider R."/>
            <person name="Smith A.J."/>
            <person name="Vanacova S."/>
            <person name="Villalvazo M."/>
            <person name="Haas B.J."/>
            <person name="Pertea M."/>
            <person name="Feldblyum T.V."/>
            <person name="Utterback T.R."/>
            <person name="Shu C.L."/>
            <person name="Osoegawa K."/>
            <person name="de Jong P.J."/>
            <person name="Hrdy I."/>
            <person name="Horvathova L."/>
            <person name="Zubacova Z."/>
            <person name="Dolezal P."/>
            <person name="Malik S.B."/>
            <person name="Logsdon J.M. Jr."/>
            <person name="Henze K."/>
            <person name="Gupta A."/>
            <person name="Wang C.C."/>
            <person name="Dunne R.L."/>
            <person name="Upcroft J.A."/>
            <person name="Upcroft P."/>
            <person name="White O."/>
            <person name="Salzberg S.L."/>
            <person name="Tang P."/>
            <person name="Chiu C.-H."/>
            <person name="Lee Y.-S."/>
            <person name="Embley T.M."/>
            <person name="Coombs G.H."/>
            <person name="Mottram J.C."/>
            <person name="Tachezy J."/>
            <person name="Fraser-Liggett C.M."/>
            <person name="Johnson P.J."/>
        </authorList>
    </citation>
    <scope>NUCLEOTIDE SEQUENCE [LARGE SCALE GENOMIC DNA]</scope>
    <source>
        <strain evidence="1">G3</strain>
    </source>
</reference>
<sequence>MLFTHVFFLNYSFYNCSLKSITLGPRVEIIETCAFQDSKLEFADLSNTKLKKFQGIYHFCYTKLLSIRLPDCLEQLPHFFISYTNITEFTFPKNLKYIDDGALSCIPKLNILKSNCPDIVIYRGIAYSRDFKTLIKCPVYMNEPLAPTVISVSPCGAMSCCKFVSFALEVEIQKFGSRMFRACPFLESVDLSKSIASELPYETFYECKKLINLTLPDTLISFDYWIFGEGKITNLKIPSSVRYLVSNSLEFSDIGSIEYCGLYLLNVEAPSNTILKTNINYSYPDFMKRTDFKRVLSTCPPERTPLPIATLIPKIYPSCMHREYSLLASLPLYMISVIIIS</sequence>
<proteinExistence type="predicted"/>
<dbReference type="SMR" id="A2F949"/>
<evidence type="ECO:0000313" key="1">
    <source>
        <dbReference type="EMBL" id="EAX98577.1"/>
    </source>
</evidence>
<dbReference type="AlphaFoldDB" id="A2F949"/>
<reference evidence="1" key="1">
    <citation type="submission" date="2006-10" db="EMBL/GenBank/DDBJ databases">
        <authorList>
            <person name="Amadeo P."/>
            <person name="Zhao Q."/>
            <person name="Wortman J."/>
            <person name="Fraser-Liggett C."/>
            <person name="Carlton J."/>
        </authorList>
    </citation>
    <scope>NUCLEOTIDE SEQUENCE</scope>
    <source>
        <strain evidence="1">G3</strain>
    </source>
</reference>
<dbReference type="EMBL" id="DS113670">
    <property type="protein sequence ID" value="EAX98577.1"/>
    <property type="molecule type" value="Genomic_DNA"/>
</dbReference>
<dbReference type="RefSeq" id="XP_001311507.1">
    <property type="nucleotide sequence ID" value="XM_001311506.1"/>
</dbReference>
<dbReference type="InterPro" id="IPR026906">
    <property type="entry name" value="LRR_5"/>
</dbReference>
<dbReference type="Gene3D" id="3.80.10.10">
    <property type="entry name" value="Ribonuclease Inhibitor"/>
    <property type="match status" value="1"/>
</dbReference>
<evidence type="ECO:0008006" key="3">
    <source>
        <dbReference type="Google" id="ProtNLM"/>
    </source>
</evidence>
<dbReference type="KEGG" id="tva:4756381"/>
<dbReference type="VEuPathDB" id="TrichDB:TVAGG3_0641770"/>
<dbReference type="VEuPathDB" id="TrichDB:TVAG_429310"/>